<dbReference type="EMBL" id="FRAP01000022">
    <property type="protein sequence ID" value="SHL24659.1"/>
    <property type="molecule type" value="Genomic_DNA"/>
</dbReference>
<dbReference type="Proteomes" id="UP000184363">
    <property type="component" value="Unassembled WGS sequence"/>
</dbReference>
<accession>A0A1M6Z2Y9</accession>
<protein>
    <submittedName>
        <fullName evidence="2">Uncharacterized protein</fullName>
    </submittedName>
</protein>
<organism evidence="2 3">
    <name type="scientific">Pseudonocardia thermophila</name>
    <dbReference type="NCBI Taxonomy" id="1848"/>
    <lineage>
        <taxon>Bacteria</taxon>
        <taxon>Bacillati</taxon>
        <taxon>Actinomycetota</taxon>
        <taxon>Actinomycetes</taxon>
        <taxon>Pseudonocardiales</taxon>
        <taxon>Pseudonocardiaceae</taxon>
        <taxon>Pseudonocardia</taxon>
    </lineage>
</organism>
<dbReference type="AlphaFoldDB" id="A0A1M6Z2Y9"/>
<keyword evidence="3" id="KW-1185">Reference proteome</keyword>
<gene>
    <name evidence="2" type="ORF">SAMN05443637_12246</name>
</gene>
<dbReference type="STRING" id="1848.SAMN05443637_12246"/>
<feature type="compositionally biased region" description="Basic and acidic residues" evidence="1">
    <location>
        <begin position="137"/>
        <end position="147"/>
    </location>
</feature>
<reference evidence="2 3" key="1">
    <citation type="submission" date="2016-11" db="EMBL/GenBank/DDBJ databases">
        <authorList>
            <person name="Jaros S."/>
            <person name="Januszkiewicz K."/>
            <person name="Wedrychowicz H."/>
        </authorList>
    </citation>
    <scope>NUCLEOTIDE SEQUENCE [LARGE SCALE GENOMIC DNA]</scope>
    <source>
        <strain evidence="2 3">DSM 43832</strain>
    </source>
</reference>
<feature type="compositionally biased region" description="Low complexity" evidence="1">
    <location>
        <begin position="107"/>
        <end position="119"/>
    </location>
</feature>
<proteinExistence type="predicted"/>
<name>A0A1M6Z2Y9_PSETH</name>
<evidence type="ECO:0000313" key="3">
    <source>
        <dbReference type="Proteomes" id="UP000184363"/>
    </source>
</evidence>
<evidence type="ECO:0000256" key="1">
    <source>
        <dbReference type="SAM" id="MobiDB-lite"/>
    </source>
</evidence>
<feature type="compositionally biased region" description="Pro residues" evidence="1">
    <location>
        <begin position="166"/>
        <end position="176"/>
    </location>
</feature>
<evidence type="ECO:0000313" key="2">
    <source>
        <dbReference type="EMBL" id="SHL24659.1"/>
    </source>
</evidence>
<sequence>MFGELLRDLLAHTGAEYCCVADPVQGKVLEEAGLQSGAQSETSLAVLGWGAGAEVFLRRSGSDELDDLIVTTQAAYHLVRPLEADADQPLLVYLRVDRKRGNLALARRGLATARPATAPSGGGSTTSDRPARLPAQRHPEAPARQEAARQVPAAVGALPRRQPLALPVPRPPPSPQPRKAATDAVLPAGARWHTDTRTLDRVLQALRRL</sequence>
<feature type="region of interest" description="Disordered" evidence="1">
    <location>
        <begin position="107"/>
        <end position="183"/>
    </location>
</feature>